<dbReference type="PANTHER" id="PTHR44591">
    <property type="entry name" value="STRESS RESPONSE REGULATOR PROTEIN 1"/>
    <property type="match status" value="1"/>
</dbReference>
<evidence type="ECO:0000259" key="4">
    <source>
        <dbReference type="PROSITE" id="PS50110"/>
    </source>
</evidence>
<protein>
    <submittedName>
        <fullName evidence="5">Alkaline phosphatase synthesis two-component response regulator</fullName>
    </submittedName>
</protein>
<dbReference type="GO" id="GO:0000160">
    <property type="term" value="P:phosphorelay signal transduction system"/>
    <property type="evidence" value="ECO:0007669"/>
    <property type="project" value="UniProtKB-KW"/>
</dbReference>
<feature type="domain" description="Response regulatory" evidence="4">
    <location>
        <begin position="4"/>
        <end position="120"/>
    </location>
</feature>
<sequence length="129" mass="14627">MPKKILWIEDSDYLVSILKESFEGAGYTVDFALDGEKGINLAFTNKYDLIITCIMLPKFDGMQVIKRIKSNDISKNTPIMVCSNLGNEQIVNECLKLGAIKFLIKSSLTLEQLSNEIKRFFDDQQANQI</sequence>
<dbReference type="SMART" id="SM00448">
    <property type="entry name" value="REC"/>
    <property type="match status" value="1"/>
</dbReference>
<dbReference type="Gene3D" id="3.40.50.2300">
    <property type="match status" value="1"/>
</dbReference>
<evidence type="ECO:0000256" key="2">
    <source>
        <dbReference type="ARBA" id="ARBA00023012"/>
    </source>
</evidence>
<organism evidence="5 6">
    <name type="scientific">candidate division CPR3 bacterium GW2011_GWF2_35_18</name>
    <dbReference type="NCBI Taxonomy" id="1618350"/>
    <lineage>
        <taxon>Bacteria</taxon>
        <taxon>Bacteria division CPR3</taxon>
    </lineage>
</organism>
<dbReference type="AlphaFoldDB" id="A0A0G0C0L7"/>
<dbReference type="STRING" id="1618350.UR67_C0004G0053"/>
<reference evidence="5 6" key="1">
    <citation type="journal article" date="2015" name="Nature">
        <title>rRNA introns, odd ribosomes, and small enigmatic genomes across a large radiation of phyla.</title>
        <authorList>
            <person name="Brown C.T."/>
            <person name="Hug L.A."/>
            <person name="Thomas B.C."/>
            <person name="Sharon I."/>
            <person name="Castelle C.J."/>
            <person name="Singh A."/>
            <person name="Wilkins M.J."/>
            <person name="Williams K.H."/>
            <person name="Banfield J.F."/>
        </authorList>
    </citation>
    <scope>NUCLEOTIDE SEQUENCE [LARGE SCALE GENOMIC DNA]</scope>
</reference>
<dbReference type="EMBL" id="LBQB01000004">
    <property type="protein sequence ID" value="KKP69656.1"/>
    <property type="molecule type" value="Genomic_DNA"/>
</dbReference>
<evidence type="ECO:0000313" key="6">
    <source>
        <dbReference type="Proteomes" id="UP000034581"/>
    </source>
</evidence>
<keyword evidence="1" id="KW-0597">Phosphoprotein</keyword>
<proteinExistence type="predicted"/>
<accession>A0A0G0C0L7</accession>
<comment type="caution">
    <text evidence="5">The sequence shown here is derived from an EMBL/GenBank/DDBJ whole genome shotgun (WGS) entry which is preliminary data.</text>
</comment>
<evidence type="ECO:0000256" key="1">
    <source>
        <dbReference type="ARBA" id="ARBA00022553"/>
    </source>
</evidence>
<evidence type="ECO:0000256" key="3">
    <source>
        <dbReference type="PROSITE-ProRule" id="PRU00169"/>
    </source>
</evidence>
<dbReference type="SUPFAM" id="SSF52172">
    <property type="entry name" value="CheY-like"/>
    <property type="match status" value="1"/>
</dbReference>
<dbReference type="Proteomes" id="UP000034581">
    <property type="component" value="Unassembled WGS sequence"/>
</dbReference>
<evidence type="ECO:0000313" key="5">
    <source>
        <dbReference type="EMBL" id="KKP69656.1"/>
    </source>
</evidence>
<dbReference type="InterPro" id="IPR050595">
    <property type="entry name" value="Bact_response_regulator"/>
</dbReference>
<dbReference type="PROSITE" id="PS50110">
    <property type="entry name" value="RESPONSE_REGULATORY"/>
    <property type="match status" value="1"/>
</dbReference>
<name>A0A0G0C0L7_UNCC3</name>
<dbReference type="InterPro" id="IPR011006">
    <property type="entry name" value="CheY-like_superfamily"/>
</dbReference>
<gene>
    <name evidence="5" type="ORF">UR67_C0004G0053</name>
</gene>
<dbReference type="PANTHER" id="PTHR44591:SF14">
    <property type="entry name" value="PROTEIN PILG"/>
    <property type="match status" value="1"/>
</dbReference>
<dbReference type="Pfam" id="PF00072">
    <property type="entry name" value="Response_reg"/>
    <property type="match status" value="1"/>
</dbReference>
<keyword evidence="2" id="KW-0902">Two-component regulatory system</keyword>
<dbReference type="InterPro" id="IPR001789">
    <property type="entry name" value="Sig_transdc_resp-reg_receiver"/>
</dbReference>
<comment type="caution">
    <text evidence="3">Lacks conserved residue(s) required for the propagation of feature annotation.</text>
</comment>